<evidence type="ECO:0000313" key="5">
    <source>
        <dbReference type="EMBL" id="TCN85006.1"/>
    </source>
</evidence>
<evidence type="ECO:0000256" key="2">
    <source>
        <dbReference type="ARBA" id="ARBA00023125"/>
    </source>
</evidence>
<dbReference type="PANTHER" id="PTHR42756">
    <property type="entry name" value="TRANSCRIPTIONAL REGULATOR, MARR"/>
    <property type="match status" value="1"/>
</dbReference>
<dbReference type="InterPro" id="IPR036388">
    <property type="entry name" value="WH-like_DNA-bd_sf"/>
</dbReference>
<sequence length="138" mass="16369">MNRNESLAYLVSHLNLDLQNELDSRLKHYQIDIKLWPVLFALWQEEGVSQTELSRRCDVANYTMTRLLDQLQSLGLIVRHQEEDNRRTFLIYLTDQAKAMEQDLVREAERVNEGFLGKLDEQERDVLMALLNKINHRE</sequence>
<dbReference type="PRINTS" id="PR00598">
    <property type="entry name" value="HTHMARR"/>
</dbReference>
<comment type="caution">
    <text evidence="5">The sequence shown here is derived from an EMBL/GenBank/DDBJ whole genome shotgun (WGS) entry which is preliminary data.</text>
</comment>
<dbReference type="EMBL" id="SLWF01000010">
    <property type="protein sequence ID" value="TCN85006.1"/>
    <property type="molecule type" value="Genomic_DNA"/>
</dbReference>
<reference evidence="5 6" key="1">
    <citation type="submission" date="2019-03" db="EMBL/GenBank/DDBJ databases">
        <title>Freshwater and sediment microbial communities from various areas in North America, analyzing microbe dynamics in response to fracking.</title>
        <authorList>
            <person name="Lamendella R."/>
        </authorList>
    </citation>
    <scope>NUCLEOTIDE SEQUENCE [LARGE SCALE GENOMIC DNA]</scope>
    <source>
        <strain evidence="5 6">74A</strain>
    </source>
</reference>
<name>A0A4R2FGV7_9GAMM</name>
<dbReference type="PANTHER" id="PTHR42756:SF1">
    <property type="entry name" value="TRANSCRIPTIONAL REPRESSOR OF EMRAB OPERON"/>
    <property type="match status" value="1"/>
</dbReference>
<protein>
    <submittedName>
        <fullName evidence="5">MarR family transcriptional regulator</fullName>
    </submittedName>
</protein>
<keyword evidence="1" id="KW-0805">Transcription regulation</keyword>
<accession>A0A4R2FGV7</accession>
<dbReference type="RefSeq" id="WP_133038762.1">
    <property type="nucleotide sequence ID" value="NZ_BMXW01000001.1"/>
</dbReference>
<evidence type="ECO:0000256" key="3">
    <source>
        <dbReference type="ARBA" id="ARBA00023163"/>
    </source>
</evidence>
<dbReference type="InterPro" id="IPR000835">
    <property type="entry name" value="HTH_MarR-typ"/>
</dbReference>
<dbReference type="PROSITE" id="PS50995">
    <property type="entry name" value="HTH_MARR_2"/>
    <property type="match status" value="1"/>
</dbReference>
<organism evidence="5 6">
    <name type="scientific">Shewanella fodinae</name>
    <dbReference type="NCBI Taxonomy" id="552357"/>
    <lineage>
        <taxon>Bacteria</taxon>
        <taxon>Pseudomonadati</taxon>
        <taxon>Pseudomonadota</taxon>
        <taxon>Gammaproteobacteria</taxon>
        <taxon>Alteromonadales</taxon>
        <taxon>Shewanellaceae</taxon>
        <taxon>Shewanella</taxon>
    </lineage>
</organism>
<keyword evidence="2" id="KW-0238">DNA-binding</keyword>
<dbReference type="GO" id="GO:0003677">
    <property type="term" value="F:DNA binding"/>
    <property type="evidence" value="ECO:0007669"/>
    <property type="project" value="UniProtKB-KW"/>
</dbReference>
<dbReference type="AlphaFoldDB" id="A0A4R2FGV7"/>
<evidence type="ECO:0000256" key="1">
    <source>
        <dbReference type="ARBA" id="ARBA00023015"/>
    </source>
</evidence>
<gene>
    <name evidence="5" type="ORF">EDC91_11045</name>
</gene>
<proteinExistence type="predicted"/>
<keyword evidence="6" id="KW-1185">Reference proteome</keyword>
<dbReference type="OrthoDB" id="32523at2"/>
<dbReference type="SUPFAM" id="SSF46785">
    <property type="entry name" value="Winged helix' DNA-binding domain"/>
    <property type="match status" value="1"/>
</dbReference>
<dbReference type="Pfam" id="PF01047">
    <property type="entry name" value="MarR"/>
    <property type="match status" value="1"/>
</dbReference>
<dbReference type="SMART" id="SM00347">
    <property type="entry name" value="HTH_MARR"/>
    <property type="match status" value="1"/>
</dbReference>
<dbReference type="Gene3D" id="1.10.10.10">
    <property type="entry name" value="Winged helix-like DNA-binding domain superfamily/Winged helix DNA-binding domain"/>
    <property type="match status" value="1"/>
</dbReference>
<dbReference type="Proteomes" id="UP000294832">
    <property type="component" value="Unassembled WGS sequence"/>
</dbReference>
<feature type="domain" description="HTH marR-type" evidence="4">
    <location>
        <begin position="4"/>
        <end position="136"/>
    </location>
</feature>
<keyword evidence="3" id="KW-0804">Transcription</keyword>
<evidence type="ECO:0000313" key="6">
    <source>
        <dbReference type="Proteomes" id="UP000294832"/>
    </source>
</evidence>
<dbReference type="InterPro" id="IPR036390">
    <property type="entry name" value="WH_DNA-bd_sf"/>
</dbReference>
<dbReference type="GO" id="GO:0003700">
    <property type="term" value="F:DNA-binding transcription factor activity"/>
    <property type="evidence" value="ECO:0007669"/>
    <property type="project" value="InterPro"/>
</dbReference>
<evidence type="ECO:0000259" key="4">
    <source>
        <dbReference type="PROSITE" id="PS50995"/>
    </source>
</evidence>